<sequence length="605" mass="69043">MTMRTYMKKAGLTGAFLLLMYIFMYLIGSWGAGKSFAEGVGGREVVWKKLDRIEKSLNRLAKLIEVSGQKSSNNELFPNVDQEEEKIVVPKLYPNSYLFAKWGDGLSENDQKEAENLFQIYGYNVFLSNQLPLDRKLPDTRDKRCLTKTYPKDLPNISVVLIYINEALSIIKRAIRSIIIHTPQHLLREIILVDDCSTYNDLGKPLQDYIDQIHEERPGLIKKVRHRQQMGLSQSRNSGWEHATADVVAIFDAHIEAKEGWAEPLLARIKADRTVVVSPVFDKVHYDDLLVERYAPSSHGFDWALWCMYESFSPEWLKMEDESQPGKSPSVMGIFVADRGFLGEIGGLDGGMTVYGGENVELGIRVWLCGGSVEVVTCSKIAHIERAHKPYALDLNPAMRRNALRVADIWLDDYKRNVMIAWNIPLEDHGIDTGDVSTRRKLRDKLHCKPFKWYLDNVYPSLETWDNLLGYGVLKNTLFEKYCVDQGAIPGNIPILYECHSQQPQLCYYNTDGEIIIGGIKAHKYNHNRCLVDPGSGSTPTLHDCQLAKLNELYMQWDFKQGQAIRNKATKRCLEVAQGENSYYELIIQQCSGQSWRIENLVTSF</sequence>
<evidence type="ECO:0000256" key="8">
    <source>
        <dbReference type="ARBA" id="ARBA00022692"/>
    </source>
</evidence>
<keyword evidence="21" id="KW-1185">Reference proteome</keyword>
<evidence type="ECO:0000256" key="1">
    <source>
        <dbReference type="ARBA" id="ARBA00001936"/>
    </source>
</evidence>
<dbReference type="FunFam" id="3.90.550.10:FF:000192">
    <property type="entry name" value="Polypeptide N-acetylgalactosaminyltransferase 9"/>
    <property type="match status" value="1"/>
</dbReference>
<dbReference type="EC" id="2.4.1.-" evidence="18"/>
<keyword evidence="14" id="KW-0472">Membrane</keyword>
<keyword evidence="12" id="KW-1133">Transmembrane helix</keyword>
<keyword evidence="8" id="KW-0812">Transmembrane</keyword>
<evidence type="ECO:0000256" key="13">
    <source>
        <dbReference type="ARBA" id="ARBA00023034"/>
    </source>
</evidence>
<dbReference type="GO" id="GO:0006493">
    <property type="term" value="P:protein O-linked glycosylation"/>
    <property type="evidence" value="ECO:0007669"/>
    <property type="project" value="TreeGrafter"/>
</dbReference>
<dbReference type="GO" id="GO:0046872">
    <property type="term" value="F:metal ion binding"/>
    <property type="evidence" value="ECO:0007669"/>
    <property type="project" value="UniProtKB-KW"/>
</dbReference>
<evidence type="ECO:0000313" key="21">
    <source>
        <dbReference type="Proteomes" id="UP000261360"/>
    </source>
</evidence>
<dbReference type="FunFam" id="2.80.10.50:FF:000017">
    <property type="entry name" value="Polypeptide N-acetylgalactosaminyltransferase"/>
    <property type="match status" value="1"/>
</dbReference>
<keyword evidence="11" id="KW-0735">Signal-anchor</keyword>
<dbReference type="PANTHER" id="PTHR11675">
    <property type="entry name" value="N-ACETYLGALACTOSAMINYLTRANSFERASE"/>
    <property type="match status" value="1"/>
</dbReference>
<dbReference type="InterPro" id="IPR000772">
    <property type="entry name" value="Ricin_B_lectin"/>
</dbReference>
<dbReference type="UniPathway" id="UPA00378"/>
<dbReference type="PROSITE" id="PS50231">
    <property type="entry name" value="RICIN_B_LECTIN"/>
    <property type="match status" value="1"/>
</dbReference>
<keyword evidence="17 18" id="KW-0464">Manganese</keyword>
<evidence type="ECO:0000256" key="18">
    <source>
        <dbReference type="RuleBase" id="RU361242"/>
    </source>
</evidence>
<dbReference type="GO" id="GO:0000139">
    <property type="term" value="C:Golgi membrane"/>
    <property type="evidence" value="ECO:0007669"/>
    <property type="project" value="UniProtKB-SubCell"/>
</dbReference>
<dbReference type="Gene3D" id="3.90.550.10">
    <property type="entry name" value="Spore Coat Polysaccharide Biosynthesis Protein SpsA, Chain A"/>
    <property type="match status" value="1"/>
</dbReference>
<evidence type="ECO:0000256" key="11">
    <source>
        <dbReference type="ARBA" id="ARBA00022968"/>
    </source>
</evidence>
<dbReference type="SUPFAM" id="SSF50370">
    <property type="entry name" value="Ricin B-like lectins"/>
    <property type="match status" value="1"/>
</dbReference>
<evidence type="ECO:0000256" key="5">
    <source>
        <dbReference type="ARBA" id="ARBA00012644"/>
    </source>
</evidence>
<proteinExistence type="inferred from homology"/>
<name>A0A3B4XZA7_SERLL</name>
<dbReference type="InterPro" id="IPR001173">
    <property type="entry name" value="Glyco_trans_2-like"/>
</dbReference>
<evidence type="ECO:0000256" key="15">
    <source>
        <dbReference type="ARBA" id="ARBA00023157"/>
    </source>
</evidence>
<evidence type="ECO:0000313" key="20">
    <source>
        <dbReference type="Ensembl" id="ENSSLDP00000016588.1"/>
    </source>
</evidence>
<keyword evidence="7 18" id="KW-0808">Transferase</keyword>
<comment type="subcellular location">
    <subcellularLocation>
        <location evidence="2 18">Golgi apparatus membrane</location>
        <topology evidence="2 18">Single-pass type II membrane protein</topology>
    </subcellularLocation>
</comment>
<dbReference type="GeneTree" id="ENSGT00940000160161"/>
<evidence type="ECO:0000259" key="19">
    <source>
        <dbReference type="SMART" id="SM00458"/>
    </source>
</evidence>
<evidence type="ECO:0000256" key="17">
    <source>
        <dbReference type="ARBA" id="ARBA00023211"/>
    </source>
</evidence>
<feature type="domain" description="Ricin B lectin" evidence="19">
    <location>
        <begin position="471"/>
        <end position="599"/>
    </location>
</feature>
<organism evidence="20 21">
    <name type="scientific">Seriola lalandi dorsalis</name>
    <dbReference type="NCBI Taxonomy" id="1841481"/>
    <lineage>
        <taxon>Eukaryota</taxon>
        <taxon>Metazoa</taxon>
        <taxon>Chordata</taxon>
        <taxon>Craniata</taxon>
        <taxon>Vertebrata</taxon>
        <taxon>Euteleostomi</taxon>
        <taxon>Actinopterygii</taxon>
        <taxon>Neopterygii</taxon>
        <taxon>Teleostei</taxon>
        <taxon>Neoteleostei</taxon>
        <taxon>Acanthomorphata</taxon>
        <taxon>Carangaria</taxon>
        <taxon>Carangiformes</taxon>
        <taxon>Carangidae</taxon>
        <taxon>Seriola</taxon>
    </lineage>
</organism>
<dbReference type="GO" id="GO:0030246">
    <property type="term" value="F:carbohydrate binding"/>
    <property type="evidence" value="ECO:0007669"/>
    <property type="project" value="UniProtKB-KW"/>
</dbReference>
<evidence type="ECO:0000256" key="14">
    <source>
        <dbReference type="ARBA" id="ARBA00023136"/>
    </source>
</evidence>
<protein>
    <recommendedName>
        <fullName evidence="5 18">Polypeptide N-acetylgalactosaminyltransferase</fullName>
        <ecNumber evidence="18">2.4.1.-</ecNumber>
    </recommendedName>
    <alternativeName>
        <fullName evidence="18">Protein-UDP acetylgalactosaminyltransferase</fullName>
    </alternativeName>
</protein>
<evidence type="ECO:0000256" key="9">
    <source>
        <dbReference type="ARBA" id="ARBA00022723"/>
    </source>
</evidence>
<keyword evidence="10 18" id="KW-0430">Lectin</keyword>
<keyword evidence="15 18" id="KW-1015">Disulfide bond</keyword>
<dbReference type="Gene3D" id="2.80.10.50">
    <property type="match status" value="1"/>
</dbReference>
<evidence type="ECO:0000256" key="12">
    <source>
        <dbReference type="ARBA" id="ARBA00022989"/>
    </source>
</evidence>
<keyword evidence="9" id="KW-0479">Metal-binding</keyword>
<accession>A0A3B4XZA7</accession>
<reference evidence="20" key="2">
    <citation type="submission" date="2025-09" db="UniProtKB">
        <authorList>
            <consortium name="Ensembl"/>
        </authorList>
    </citation>
    <scope>IDENTIFICATION</scope>
</reference>
<comment type="cofactor">
    <cofactor evidence="1 18">
        <name>Mn(2+)</name>
        <dbReference type="ChEBI" id="CHEBI:29035"/>
    </cofactor>
</comment>
<comment type="pathway">
    <text evidence="3 18">Protein modification; protein glycosylation.</text>
</comment>
<evidence type="ECO:0000256" key="10">
    <source>
        <dbReference type="ARBA" id="ARBA00022734"/>
    </source>
</evidence>
<dbReference type="PANTHER" id="PTHR11675:SF50">
    <property type="entry name" value="POLYPEPTIDE N-ACETYLGALACTOSAMINYLTRANSFERASE 8-RELATED"/>
    <property type="match status" value="1"/>
</dbReference>
<keyword evidence="13 18" id="KW-0333">Golgi apparatus</keyword>
<dbReference type="Pfam" id="PF00652">
    <property type="entry name" value="Ricin_B_lectin"/>
    <property type="match status" value="1"/>
</dbReference>
<keyword evidence="16" id="KW-0325">Glycoprotein</keyword>
<evidence type="ECO:0000256" key="6">
    <source>
        <dbReference type="ARBA" id="ARBA00022676"/>
    </source>
</evidence>
<reference evidence="20" key="1">
    <citation type="submission" date="2025-08" db="UniProtKB">
        <authorList>
            <consortium name="Ensembl"/>
        </authorList>
    </citation>
    <scope>IDENTIFICATION</scope>
</reference>
<dbReference type="STRING" id="1841481.ENSSLDP00000016588"/>
<keyword evidence="6 18" id="KW-0328">Glycosyltransferase</keyword>
<dbReference type="AlphaFoldDB" id="A0A3B4XZA7"/>
<dbReference type="InterPro" id="IPR035992">
    <property type="entry name" value="Ricin_B-like_lectins"/>
</dbReference>
<dbReference type="Proteomes" id="UP000261360">
    <property type="component" value="Unplaced"/>
</dbReference>
<dbReference type="InterPro" id="IPR029044">
    <property type="entry name" value="Nucleotide-diphossugar_trans"/>
</dbReference>
<evidence type="ECO:0000256" key="16">
    <source>
        <dbReference type="ARBA" id="ARBA00023180"/>
    </source>
</evidence>
<evidence type="ECO:0000256" key="3">
    <source>
        <dbReference type="ARBA" id="ARBA00004922"/>
    </source>
</evidence>
<dbReference type="SMART" id="SM00458">
    <property type="entry name" value="RICIN"/>
    <property type="match status" value="1"/>
</dbReference>
<dbReference type="Ensembl" id="ENSSLDT00000017186.1">
    <property type="protein sequence ID" value="ENSSLDP00000016588.1"/>
    <property type="gene ID" value="ENSSLDG00000013156.1"/>
</dbReference>
<dbReference type="SUPFAM" id="SSF53448">
    <property type="entry name" value="Nucleotide-diphospho-sugar transferases"/>
    <property type="match status" value="1"/>
</dbReference>
<comment type="similarity">
    <text evidence="4 18">Belongs to the glycosyltransferase 2 family. GalNAc-T subfamily.</text>
</comment>
<evidence type="ECO:0000256" key="2">
    <source>
        <dbReference type="ARBA" id="ARBA00004323"/>
    </source>
</evidence>
<evidence type="ECO:0000256" key="7">
    <source>
        <dbReference type="ARBA" id="ARBA00022679"/>
    </source>
</evidence>
<dbReference type="Pfam" id="PF00535">
    <property type="entry name" value="Glycos_transf_2"/>
    <property type="match status" value="1"/>
</dbReference>
<dbReference type="GO" id="GO:0004653">
    <property type="term" value="F:polypeptide N-acetylgalactosaminyltransferase activity"/>
    <property type="evidence" value="ECO:0007669"/>
    <property type="project" value="TreeGrafter"/>
</dbReference>
<dbReference type="OrthoDB" id="275457at2759"/>
<evidence type="ECO:0000256" key="4">
    <source>
        <dbReference type="ARBA" id="ARBA00005680"/>
    </source>
</evidence>